<keyword evidence="9" id="KW-1185">Reference proteome</keyword>
<evidence type="ECO:0000256" key="2">
    <source>
        <dbReference type="ARBA" id="ARBA00022692"/>
    </source>
</evidence>
<feature type="transmembrane region" description="Helical" evidence="6">
    <location>
        <begin position="44"/>
        <end position="71"/>
    </location>
</feature>
<organism evidence="8 9">
    <name type="scientific">Cellulomonas persica</name>
    <dbReference type="NCBI Taxonomy" id="76861"/>
    <lineage>
        <taxon>Bacteria</taxon>
        <taxon>Bacillati</taxon>
        <taxon>Actinomycetota</taxon>
        <taxon>Actinomycetes</taxon>
        <taxon>Micrococcales</taxon>
        <taxon>Cellulomonadaceae</taxon>
        <taxon>Cellulomonas</taxon>
    </lineage>
</organism>
<dbReference type="EMBL" id="BJUA01000005">
    <property type="protein sequence ID" value="GEK17658.1"/>
    <property type="molecule type" value="Genomic_DNA"/>
</dbReference>
<dbReference type="GO" id="GO:0140359">
    <property type="term" value="F:ABC-type transporter activity"/>
    <property type="evidence" value="ECO:0007669"/>
    <property type="project" value="InterPro"/>
</dbReference>
<evidence type="ECO:0000313" key="8">
    <source>
        <dbReference type="EMBL" id="GEK17658.1"/>
    </source>
</evidence>
<comment type="caution">
    <text evidence="8">The sequence shown here is derived from an EMBL/GenBank/DDBJ whole genome shotgun (WGS) entry which is preliminary data.</text>
</comment>
<evidence type="ECO:0000313" key="9">
    <source>
        <dbReference type="Proteomes" id="UP000321386"/>
    </source>
</evidence>
<dbReference type="Proteomes" id="UP000321386">
    <property type="component" value="Unassembled WGS sequence"/>
</dbReference>
<comment type="similarity">
    <text evidence="6">Belongs to the ABC-2 integral membrane protein family.</text>
</comment>
<dbReference type="GO" id="GO:0043190">
    <property type="term" value="C:ATP-binding cassette (ABC) transporter complex"/>
    <property type="evidence" value="ECO:0007669"/>
    <property type="project" value="InterPro"/>
</dbReference>
<keyword evidence="6" id="KW-0813">Transport</keyword>
<dbReference type="InterPro" id="IPR013525">
    <property type="entry name" value="ABC2_TM"/>
</dbReference>
<evidence type="ECO:0000256" key="1">
    <source>
        <dbReference type="ARBA" id="ARBA00004141"/>
    </source>
</evidence>
<accession>A0A510USL9</accession>
<feature type="transmembrane region" description="Helical" evidence="6">
    <location>
        <begin position="130"/>
        <end position="153"/>
    </location>
</feature>
<keyword evidence="6" id="KW-1003">Cell membrane</keyword>
<dbReference type="GO" id="GO:0046677">
    <property type="term" value="P:response to antibiotic"/>
    <property type="evidence" value="ECO:0007669"/>
    <property type="project" value="UniProtKB-KW"/>
</dbReference>
<dbReference type="AlphaFoldDB" id="A0A510USL9"/>
<sequence length="283" mass="30492">MSADVTTDEPAMVTAALGAAVRPRRLGWWYIAEHQLRQMRSYGWTVVMTGIGNPLIYMLGIGLGLAAFLTVPVASGPDGPVDYLWFVAPALLVTAAVSVTTEEFTYTVMGGFRWRRIFWAMNASPVSPHQICTGLIVAVTLRMVFVSTAYYALMVAFGAVGDVATGALLVPVGVLAGLAFGLPLLAFSASLTEDTGQFAMVQRFVFTPLFLFSGTFYPLATLPGWLQWIGWVSPIWHGSEVGRTLSYGAGSDSWPIGAHLAVLVVLAAVGWVIARRIFVGRLR</sequence>
<dbReference type="Pfam" id="PF01061">
    <property type="entry name" value="ABC2_membrane"/>
    <property type="match status" value="1"/>
</dbReference>
<dbReference type="PRINTS" id="PR00164">
    <property type="entry name" value="ABC2TRNSPORT"/>
</dbReference>
<gene>
    <name evidence="8" type="ORF">CPE01_13910</name>
</gene>
<dbReference type="PANTHER" id="PTHR43229:SF2">
    <property type="entry name" value="NODULATION PROTEIN J"/>
    <property type="match status" value="1"/>
</dbReference>
<feature type="transmembrane region" description="Helical" evidence="6">
    <location>
        <begin position="165"/>
        <end position="192"/>
    </location>
</feature>
<evidence type="ECO:0000256" key="4">
    <source>
        <dbReference type="ARBA" id="ARBA00023136"/>
    </source>
</evidence>
<evidence type="ECO:0000256" key="6">
    <source>
        <dbReference type="RuleBase" id="RU361157"/>
    </source>
</evidence>
<evidence type="ECO:0000259" key="7">
    <source>
        <dbReference type="PROSITE" id="PS51012"/>
    </source>
</evidence>
<keyword evidence="2 6" id="KW-0812">Transmembrane</keyword>
<feature type="transmembrane region" description="Helical" evidence="6">
    <location>
        <begin position="204"/>
        <end position="226"/>
    </location>
</feature>
<feature type="domain" description="ABC transmembrane type-2" evidence="7">
    <location>
        <begin position="45"/>
        <end position="281"/>
    </location>
</feature>
<dbReference type="InterPro" id="IPR047817">
    <property type="entry name" value="ABC2_TM_bact-type"/>
</dbReference>
<proteinExistence type="inferred from homology"/>
<comment type="subcellular location">
    <subcellularLocation>
        <location evidence="6">Cell membrane</location>
        <topology evidence="6">Multi-pass membrane protein</topology>
    </subcellularLocation>
    <subcellularLocation>
        <location evidence="1">Membrane</location>
        <topology evidence="1">Multi-pass membrane protein</topology>
    </subcellularLocation>
</comment>
<dbReference type="PANTHER" id="PTHR43229">
    <property type="entry name" value="NODULATION PROTEIN J"/>
    <property type="match status" value="1"/>
</dbReference>
<dbReference type="PROSITE" id="PS51012">
    <property type="entry name" value="ABC_TM2"/>
    <property type="match status" value="1"/>
</dbReference>
<protein>
    <recommendedName>
        <fullName evidence="6">Transport permease protein</fullName>
    </recommendedName>
</protein>
<keyword evidence="3 6" id="KW-1133">Transmembrane helix</keyword>
<keyword evidence="5" id="KW-0046">Antibiotic resistance</keyword>
<dbReference type="InterPro" id="IPR000412">
    <property type="entry name" value="ABC_2_transport"/>
</dbReference>
<dbReference type="PIRSF" id="PIRSF006648">
    <property type="entry name" value="DrrB"/>
    <property type="match status" value="1"/>
</dbReference>
<evidence type="ECO:0000256" key="5">
    <source>
        <dbReference type="ARBA" id="ARBA00023251"/>
    </source>
</evidence>
<dbReference type="InterPro" id="IPR051784">
    <property type="entry name" value="Nod_factor_ABC_transporter"/>
</dbReference>
<reference evidence="8 9" key="1">
    <citation type="submission" date="2019-07" db="EMBL/GenBank/DDBJ databases">
        <title>Whole genome shotgun sequence of Cellulomonas persica NBRC 101101.</title>
        <authorList>
            <person name="Hosoyama A."/>
            <person name="Uohara A."/>
            <person name="Ohji S."/>
            <person name="Ichikawa N."/>
        </authorList>
    </citation>
    <scope>NUCLEOTIDE SEQUENCE [LARGE SCALE GENOMIC DNA]</scope>
    <source>
        <strain evidence="8 9">NBRC 101101</strain>
    </source>
</reference>
<feature type="transmembrane region" description="Helical" evidence="6">
    <location>
        <begin position="256"/>
        <end position="274"/>
    </location>
</feature>
<name>A0A510USL9_9CELL</name>
<feature type="transmembrane region" description="Helical" evidence="6">
    <location>
        <begin position="83"/>
        <end position="109"/>
    </location>
</feature>
<evidence type="ECO:0000256" key="3">
    <source>
        <dbReference type="ARBA" id="ARBA00022989"/>
    </source>
</evidence>
<keyword evidence="4 6" id="KW-0472">Membrane</keyword>